<keyword evidence="1" id="KW-0808">Transferase</keyword>
<dbReference type="PANTHER" id="PTHR12862">
    <property type="entry name" value="BADF TYPE ATPASE DOMAIN-CONTAINING PROTEIN"/>
    <property type="match status" value="1"/>
</dbReference>
<organism evidence="1 2">
    <name type="scientific">Nothobranchius furzeri</name>
    <name type="common">Turquoise killifish</name>
    <dbReference type="NCBI Taxonomy" id="105023"/>
    <lineage>
        <taxon>Eukaryota</taxon>
        <taxon>Metazoa</taxon>
        <taxon>Chordata</taxon>
        <taxon>Craniata</taxon>
        <taxon>Vertebrata</taxon>
        <taxon>Euteleostomi</taxon>
        <taxon>Actinopterygii</taxon>
        <taxon>Neopterygii</taxon>
        <taxon>Teleostei</taxon>
        <taxon>Neoteleostei</taxon>
        <taxon>Acanthomorphata</taxon>
        <taxon>Ovalentaria</taxon>
        <taxon>Atherinomorphae</taxon>
        <taxon>Cyprinodontiformes</taxon>
        <taxon>Nothobranchiidae</taxon>
        <taxon>Nothobranchius</taxon>
    </lineage>
</organism>
<reference evidence="1" key="1">
    <citation type="submission" date="2020-03" db="EMBL/GenBank/DDBJ databases">
        <title>Intra-Species Differences in Population Size shape Life History and Genome Evolution.</title>
        <authorList>
            <person name="Willemsen D."/>
            <person name="Cui R."/>
            <person name="Valenzano D.R."/>
        </authorList>
    </citation>
    <scope>NUCLEOTIDE SEQUENCE</scope>
    <source>
        <strain evidence="1">GRZ</strain>
        <tissue evidence="1">Whole</tissue>
    </source>
</reference>
<evidence type="ECO:0000313" key="1">
    <source>
        <dbReference type="EMBL" id="KAF7231372.1"/>
    </source>
</evidence>
<dbReference type="AlphaFoldDB" id="A0A9D2Z337"/>
<gene>
    <name evidence="1" type="ORF">G4P62_004708</name>
</gene>
<name>A0A9D2Z337_NOTFU</name>
<proteinExistence type="predicted"/>
<keyword evidence="1" id="KW-0418">Kinase</keyword>
<dbReference type="SUPFAM" id="SSF53067">
    <property type="entry name" value="Actin-like ATPase domain"/>
    <property type="match status" value="1"/>
</dbReference>
<dbReference type="KEGG" id="nfu:107378164"/>
<dbReference type="InterPro" id="IPR039758">
    <property type="entry name" value="NAGK-like"/>
</dbReference>
<protein>
    <submittedName>
        <fullName evidence="1">N-acetyl-D-glucosamine kinase-like</fullName>
    </submittedName>
</protein>
<dbReference type="EMBL" id="JAAVVJ010000001">
    <property type="protein sequence ID" value="KAF7231372.1"/>
    <property type="molecule type" value="Genomic_DNA"/>
</dbReference>
<accession>A0A9D2Z337</accession>
<evidence type="ECO:0000313" key="2">
    <source>
        <dbReference type="Proteomes" id="UP000822369"/>
    </source>
</evidence>
<dbReference type="PANTHER" id="PTHR12862:SF0">
    <property type="entry name" value="N-ACETYL-D-GLUCOSAMINE KINASE"/>
    <property type="match status" value="1"/>
</dbReference>
<dbReference type="Proteomes" id="UP000822369">
    <property type="component" value="Chromosome 1"/>
</dbReference>
<dbReference type="GO" id="GO:0045127">
    <property type="term" value="F:N-acetylglucosamine kinase activity"/>
    <property type="evidence" value="ECO:0007669"/>
    <property type="project" value="InterPro"/>
</dbReference>
<sequence>MVAARHSGYHSDLNHISSSAFWIARLAVKTVFDAQDNLVAPPYDITWVTEAMEENFQVLDLMGMLPHLCRNFQKSHFAGFCKKLAEGVIKV</sequence>
<dbReference type="Gene3D" id="3.30.420.40">
    <property type="match status" value="1"/>
</dbReference>
<comment type="caution">
    <text evidence="1">The sequence shown here is derived from an EMBL/GenBank/DDBJ whole genome shotgun (WGS) entry which is preliminary data.</text>
</comment>
<dbReference type="InterPro" id="IPR043129">
    <property type="entry name" value="ATPase_NBD"/>
</dbReference>